<dbReference type="SUPFAM" id="SSF50978">
    <property type="entry name" value="WD40 repeat-like"/>
    <property type="match status" value="1"/>
</dbReference>
<accession>A0AAD9JC27</accession>
<feature type="domain" description="Small-subunit processome Utp12" evidence="6">
    <location>
        <begin position="497"/>
        <end position="600"/>
    </location>
</feature>
<evidence type="ECO:0000256" key="2">
    <source>
        <dbReference type="ARBA" id="ARBA00023242"/>
    </source>
</evidence>
<comment type="subcellular location">
    <subcellularLocation>
        <location evidence="1">Nucleus</location>
    </subcellularLocation>
</comment>
<feature type="repeat" description="WD" evidence="4">
    <location>
        <begin position="16"/>
        <end position="47"/>
    </location>
</feature>
<evidence type="ECO:0000313" key="8">
    <source>
        <dbReference type="Proteomes" id="UP001208570"/>
    </source>
</evidence>
<keyword evidence="8" id="KW-1185">Reference proteome</keyword>
<organism evidence="7 8">
    <name type="scientific">Paralvinella palmiformis</name>
    <dbReference type="NCBI Taxonomy" id="53620"/>
    <lineage>
        <taxon>Eukaryota</taxon>
        <taxon>Metazoa</taxon>
        <taxon>Spiralia</taxon>
        <taxon>Lophotrochozoa</taxon>
        <taxon>Annelida</taxon>
        <taxon>Polychaeta</taxon>
        <taxon>Sedentaria</taxon>
        <taxon>Canalipalpata</taxon>
        <taxon>Terebellida</taxon>
        <taxon>Terebelliformia</taxon>
        <taxon>Alvinellidae</taxon>
        <taxon>Paralvinella</taxon>
    </lineage>
</organism>
<dbReference type="InterPro" id="IPR015943">
    <property type="entry name" value="WD40/YVTN_repeat-like_dom_sf"/>
</dbReference>
<evidence type="ECO:0000256" key="4">
    <source>
        <dbReference type="PROSITE-ProRule" id="PRU00221"/>
    </source>
</evidence>
<dbReference type="Pfam" id="PF00400">
    <property type="entry name" value="WD40"/>
    <property type="match status" value="2"/>
</dbReference>
<reference evidence="7" key="1">
    <citation type="journal article" date="2023" name="Mol. Biol. Evol.">
        <title>Third-Generation Sequencing Reveals the Adaptive Role of the Epigenome in Three Deep-Sea Polychaetes.</title>
        <authorList>
            <person name="Perez M."/>
            <person name="Aroh O."/>
            <person name="Sun Y."/>
            <person name="Lan Y."/>
            <person name="Juniper S.K."/>
            <person name="Young C.R."/>
            <person name="Angers B."/>
            <person name="Qian P.Y."/>
        </authorList>
    </citation>
    <scope>NUCLEOTIDE SEQUENCE</scope>
    <source>
        <strain evidence="7">P08H-3</strain>
    </source>
</reference>
<evidence type="ECO:0000256" key="1">
    <source>
        <dbReference type="ARBA" id="ARBA00004123"/>
    </source>
</evidence>
<dbReference type="SMART" id="SM00320">
    <property type="entry name" value="WD40"/>
    <property type="match status" value="5"/>
</dbReference>
<protein>
    <recommendedName>
        <fullName evidence="6">Small-subunit processome Utp12 domain-containing protein</fullName>
    </recommendedName>
</protein>
<proteinExistence type="inferred from homology"/>
<sequence length="722" mass="80957">MRRTTHVVIMAAVPVLDVSSDGEYLAISGADGVLKLWETSTGSLSQEYVPTSHLSATCTCLSWGPRRHARSSPRKKKKKLKTGVGEAVEKLDLIAMGTLSGDIILYSFIKGDLQTQMTGGHTDEVNDVCWCEDGSSLYSCSNDRFIIEWCLSTSTVKQKWKADKNPVYSITILNTEKVLISASREIKIWDLETKQIIKKLTGHATEVRWLMPVHHMTQSVLSSYFLSAAVEDRHVNVWQTTSTASKSALASFSLVEEPVYIKIYPPSSEGKPLLLLVITKSGILQIFEHTLNGRMKKPVSSKVTVQIASEKSSCNTPHPLPLLCGHVFDDKDTQLLLVYGNMLQPVFEKKAYSSFERETFLIRNDFNKASLKAVSTSISKNLVTLTKYPQIMIYFKWYWLADKLDVYIRYVEFKTPEVSAELTILAPGHMAPSQPMISTDQEESKTKRKRKKSFDLTMEERLNAISIEKPSGAEGGTKHQPKADTLATLLSQGLQSNDAKIINHVLQNRDDVVIENTVKKLAISDVIPLLTELSRRMGGHAQSGLATSKWVKAVLTCHTAHLQTFPKLVDSLSTLYAIIESRVSSFTKISKLFGRLQLVTAQIEAQSRDEMENFSEQQPILLYEDESSDDELAIEDVIPDHSESEDDWDDLSDMELPVDEDVDEDDEDMEINDAANSLIKKIRSDINQLIADKIPDDQYMEMSGFTLINDGEMRKTIIKCIV</sequence>
<keyword evidence="2" id="KW-0539">Nucleus</keyword>
<dbReference type="Proteomes" id="UP001208570">
    <property type="component" value="Unassembled WGS sequence"/>
</dbReference>
<dbReference type="PROSITE" id="PS50082">
    <property type="entry name" value="WD_REPEATS_2"/>
    <property type="match status" value="2"/>
</dbReference>
<comment type="similarity">
    <text evidence="3">Belongs to the UTP5 family.</text>
</comment>
<gene>
    <name evidence="7" type="ORF">LSH36_405g01017</name>
</gene>
<evidence type="ECO:0000313" key="7">
    <source>
        <dbReference type="EMBL" id="KAK2150432.1"/>
    </source>
</evidence>
<dbReference type="InterPro" id="IPR007148">
    <property type="entry name" value="SSU_processome_Utp12"/>
</dbReference>
<evidence type="ECO:0000256" key="5">
    <source>
        <dbReference type="SAM" id="MobiDB-lite"/>
    </source>
</evidence>
<dbReference type="InterPro" id="IPR036322">
    <property type="entry name" value="WD40_repeat_dom_sf"/>
</dbReference>
<keyword evidence="4" id="KW-0853">WD repeat</keyword>
<dbReference type="Gene3D" id="2.130.10.10">
    <property type="entry name" value="YVTN repeat-like/Quinoprotein amine dehydrogenase"/>
    <property type="match status" value="2"/>
</dbReference>
<comment type="caution">
    <text evidence="7">The sequence shown here is derived from an EMBL/GenBank/DDBJ whole genome shotgun (WGS) entry which is preliminary data.</text>
</comment>
<evidence type="ECO:0000256" key="3">
    <source>
        <dbReference type="ARBA" id="ARBA00038335"/>
    </source>
</evidence>
<evidence type="ECO:0000259" key="6">
    <source>
        <dbReference type="Pfam" id="PF04003"/>
    </source>
</evidence>
<dbReference type="InterPro" id="IPR052414">
    <property type="entry name" value="U3_snoRNA-assoc_WDR"/>
</dbReference>
<dbReference type="GO" id="GO:0000462">
    <property type="term" value="P:maturation of SSU-rRNA from tricistronic rRNA transcript (SSU-rRNA, 5.8S rRNA, LSU-rRNA)"/>
    <property type="evidence" value="ECO:0007669"/>
    <property type="project" value="TreeGrafter"/>
</dbReference>
<dbReference type="InterPro" id="IPR001680">
    <property type="entry name" value="WD40_rpt"/>
</dbReference>
<feature type="region of interest" description="Disordered" evidence="5">
    <location>
        <begin position="433"/>
        <end position="453"/>
    </location>
</feature>
<dbReference type="PANTHER" id="PTHR44267:SF1">
    <property type="entry name" value="WD REPEAT-CONTAINING PROTEIN 43"/>
    <property type="match status" value="1"/>
</dbReference>
<feature type="repeat" description="WD" evidence="4">
    <location>
        <begin position="118"/>
        <end position="159"/>
    </location>
</feature>
<dbReference type="Pfam" id="PF04003">
    <property type="entry name" value="Utp12"/>
    <property type="match status" value="1"/>
</dbReference>
<dbReference type="AlphaFoldDB" id="A0AAD9JC27"/>
<dbReference type="PANTHER" id="PTHR44267">
    <property type="entry name" value="WD REPEAT-CONTAINING PROTEIN 43"/>
    <property type="match status" value="1"/>
</dbReference>
<dbReference type="EMBL" id="JAODUP010000405">
    <property type="protein sequence ID" value="KAK2150432.1"/>
    <property type="molecule type" value="Genomic_DNA"/>
</dbReference>
<name>A0AAD9JC27_9ANNE</name>
<dbReference type="GO" id="GO:0005730">
    <property type="term" value="C:nucleolus"/>
    <property type="evidence" value="ECO:0007669"/>
    <property type="project" value="TreeGrafter"/>
</dbReference>